<dbReference type="PROSITE" id="PS51782">
    <property type="entry name" value="LYSM"/>
    <property type="match status" value="2"/>
</dbReference>
<feature type="signal peptide" evidence="1">
    <location>
        <begin position="1"/>
        <end position="26"/>
    </location>
</feature>
<evidence type="ECO:0000259" key="2">
    <source>
        <dbReference type="PROSITE" id="PS51782"/>
    </source>
</evidence>
<dbReference type="InterPro" id="IPR011105">
    <property type="entry name" value="Cell_wall_hydrolase_SleB"/>
</dbReference>
<dbReference type="Gene3D" id="1.10.10.2520">
    <property type="entry name" value="Cell wall hydrolase SleB, domain 1"/>
    <property type="match status" value="1"/>
</dbReference>
<comment type="caution">
    <text evidence="3">The sequence shown here is derived from an EMBL/GenBank/DDBJ whole genome shotgun (WGS) entry which is preliminary data.</text>
</comment>
<dbReference type="InterPro" id="IPR018392">
    <property type="entry name" value="LysM"/>
</dbReference>
<name>A0ABW8TST6_9CLOT</name>
<dbReference type="SUPFAM" id="SSF54106">
    <property type="entry name" value="LysM domain"/>
    <property type="match status" value="2"/>
</dbReference>
<proteinExistence type="predicted"/>
<dbReference type="Proteomes" id="UP001623661">
    <property type="component" value="Unassembled WGS sequence"/>
</dbReference>
<keyword evidence="1" id="KW-0732">Signal</keyword>
<evidence type="ECO:0000313" key="3">
    <source>
        <dbReference type="EMBL" id="MFL0267713.1"/>
    </source>
</evidence>
<protein>
    <submittedName>
        <fullName evidence="3">LysM peptidoglycan-binding domain-containing protein</fullName>
    </submittedName>
</protein>
<dbReference type="Pfam" id="PF07486">
    <property type="entry name" value="Hydrolase_2"/>
    <property type="match status" value="1"/>
</dbReference>
<evidence type="ECO:0000256" key="1">
    <source>
        <dbReference type="SAM" id="SignalP"/>
    </source>
</evidence>
<evidence type="ECO:0000313" key="4">
    <source>
        <dbReference type="Proteomes" id="UP001623661"/>
    </source>
</evidence>
<dbReference type="EMBL" id="JBJHZY010000001">
    <property type="protein sequence ID" value="MFL0267713.1"/>
    <property type="molecule type" value="Genomic_DNA"/>
</dbReference>
<sequence>MLKSKITKSLLFALSISFLSGNLVHAASYKVVSGDSLYKIGNLFNTNSSVLMQNNNLSSAMIYPGQVLNVPAVQYTVKSGDTLYLISKKFGVSLTALRTANNYWVDAIYPNQTLIIPGTSSSPSSTPSSSGGQTSAGVIPYTTADLDLLARLINAEAQGEPYEAKVAVGAVVVNRVKSADWPNTIKDVIYQQINGYYQFTPVLNGWINNAATADSRQAALDALKGVDPTHGAQFYFDDSTTNTWLWSKTVALRVDKMVFSY</sequence>
<accession>A0ABW8TST6</accession>
<dbReference type="PANTHER" id="PTHR33734">
    <property type="entry name" value="LYSM DOMAIN-CONTAINING GPI-ANCHORED PROTEIN 2"/>
    <property type="match status" value="1"/>
</dbReference>
<dbReference type="InterPro" id="IPR042047">
    <property type="entry name" value="SleB_dom1"/>
</dbReference>
<keyword evidence="4" id="KW-1185">Reference proteome</keyword>
<dbReference type="CDD" id="cd00118">
    <property type="entry name" value="LysM"/>
    <property type="match status" value="2"/>
</dbReference>
<dbReference type="Gene3D" id="3.10.350.10">
    <property type="entry name" value="LysM domain"/>
    <property type="match status" value="2"/>
</dbReference>
<organism evidence="3 4">
    <name type="scientific">Candidatus Clostridium radicumherbarum</name>
    <dbReference type="NCBI Taxonomy" id="3381662"/>
    <lineage>
        <taxon>Bacteria</taxon>
        <taxon>Bacillati</taxon>
        <taxon>Bacillota</taxon>
        <taxon>Clostridia</taxon>
        <taxon>Eubacteriales</taxon>
        <taxon>Clostridiaceae</taxon>
        <taxon>Clostridium</taxon>
    </lineage>
</organism>
<feature type="domain" description="LysM" evidence="2">
    <location>
        <begin position="27"/>
        <end position="70"/>
    </location>
</feature>
<dbReference type="PANTHER" id="PTHR33734:SF22">
    <property type="entry name" value="MEMBRANE-BOUND LYTIC MUREIN TRANSGLYCOSYLASE D"/>
    <property type="match status" value="1"/>
</dbReference>
<gene>
    <name evidence="3" type="ORF">ACJDUH_06315</name>
</gene>
<feature type="domain" description="LysM" evidence="2">
    <location>
        <begin position="73"/>
        <end position="116"/>
    </location>
</feature>
<dbReference type="SMART" id="SM00257">
    <property type="entry name" value="LysM"/>
    <property type="match status" value="2"/>
</dbReference>
<dbReference type="Gene3D" id="6.20.240.60">
    <property type="match status" value="1"/>
</dbReference>
<dbReference type="RefSeq" id="WP_406764307.1">
    <property type="nucleotide sequence ID" value="NZ_JBJHZY010000001.1"/>
</dbReference>
<reference evidence="3 4" key="1">
    <citation type="submission" date="2024-11" db="EMBL/GenBank/DDBJ databases">
        <authorList>
            <person name="Heng Y.C."/>
            <person name="Lim A.C.H."/>
            <person name="Lee J.K.Y."/>
            <person name="Kittelmann S."/>
        </authorList>
    </citation>
    <scope>NUCLEOTIDE SEQUENCE [LARGE SCALE GENOMIC DNA]</scope>
    <source>
        <strain evidence="3 4">WILCCON 0202</strain>
    </source>
</reference>
<dbReference type="InterPro" id="IPR036779">
    <property type="entry name" value="LysM_dom_sf"/>
</dbReference>
<dbReference type="Pfam" id="PF01476">
    <property type="entry name" value="LysM"/>
    <property type="match status" value="2"/>
</dbReference>
<feature type="chain" id="PRO_5045341613" evidence="1">
    <location>
        <begin position="27"/>
        <end position="261"/>
    </location>
</feature>